<keyword evidence="7" id="KW-0472">Membrane</keyword>
<dbReference type="PROSITE" id="PS50020">
    <property type="entry name" value="WW_DOMAIN_2"/>
    <property type="match status" value="2"/>
</dbReference>
<feature type="coiled-coil region" evidence="8">
    <location>
        <begin position="174"/>
        <end position="251"/>
    </location>
</feature>
<dbReference type="GeneID" id="106464616"/>
<dbReference type="InterPro" id="IPR001202">
    <property type="entry name" value="WW_dom"/>
</dbReference>
<dbReference type="InterPro" id="IPR035892">
    <property type="entry name" value="C2_domain_sf"/>
</dbReference>
<evidence type="ECO:0000256" key="9">
    <source>
        <dbReference type="SAM" id="MobiDB-lite"/>
    </source>
</evidence>
<dbReference type="SUPFAM" id="SSF51045">
    <property type="entry name" value="WW domain"/>
    <property type="match status" value="2"/>
</dbReference>
<evidence type="ECO:0000259" key="10">
    <source>
        <dbReference type="PROSITE" id="PS50020"/>
    </source>
</evidence>
<dbReference type="InterPro" id="IPR057747">
    <property type="entry name" value="WWC1_hairpin"/>
</dbReference>
<feature type="compositionally biased region" description="Basic and acidic residues" evidence="9">
    <location>
        <begin position="627"/>
        <end position="639"/>
    </location>
</feature>
<dbReference type="Pfam" id="PF25802">
    <property type="entry name" value="WWC1"/>
    <property type="match status" value="1"/>
</dbReference>
<feature type="region of interest" description="Disordered" evidence="9">
    <location>
        <begin position="589"/>
        <end position="642"/>
    </location>
</feature>
<accession>A0ABM1SWP2</accession>
<dbReference type="SMART" id="SM00456">
    <property type="entry name" value="WW"/>
    <property type="match status" value="2"/>
</dbReference>
<evidence type="ECO:0000256" key="3">
    <source>
        <dbReference type="ARBA" id="ARBA00022475"/>
    </source>
</evidence>
<evidence type="ECO:0000256" key="6">
    <source>
        <dbReference type="ARBA" id="ARBA00022737"/>
    </source>
</evidence>
<dbReference type="Gene3D" id="2.20.70.10">
    <property type="match status" value="2"/>
</dbReference>
<feature type="compositionally biased region" description="Basic and acidic residues" evidence="9">
    <location>
        <begin position="806"/>
        <end position="819"/>
    </location>
</feature>
<dbReference type="InterPro" id="IPR051105">
    <property type="entry name" value="WWC/KIBRA_Hippo_Reg"/>
</dbReference>
<evidence type="ECO:0000256" key="8">
    <source>
        <dbReference type="SAM" id="Coils"/>
    </source>
</evidence>
<reference evidence="12" key="1">
    <citation type="submission" date="2025-08" db="UniProtKB">
        <authorList>
            <consortium name="RefSeq"/>
        </authorList>
    </citation>
    <scope>IDENTIFICATION</scope>
    <source>
        <tissue evidence="12">Muscle</tissue>
    </source>
</reference>
<evidence type="ECO:0000256" key="5">
    <source>
        <dbReference type="ARBA" id="ARBA00022553"/>
    </source>
</evidence>
<keyword evidence="8" id="KW-0175">Coiled coil</keyword>
<evidence type="ECO:0000256" key="7">
    <source>
        <dbReference type="ARBA" id="ARBA00023136"/>
    </source>
</evidence>
<keyword evidence="5" id="KW-0597">Phosphoprotein</keyword>
<dbReference type="InterPro" id="IPR036020">
    <property type="entry name" value="WW_dom_sf"/>
</dbReference>
<dbReference type="Pfam" id="PF00397">
    <property type="entry name" value="WW"/>
    <property type="match status" value="2"/>
</dbReference>
<evidence type="ECO:0000256" key="2">
    <source>
        <dbReference type="ARBA" id="ARBA00004496"/>
    </source>
</evidence>
<comment type="subcellular location">
    <subcellularLocation>
        <location evidence="1">Cell membrane</location>
    </subcellularLocation>
    <subcellularLocation>
        <location evidence="2">Cytoplasm</location>
    </subcellularLocation>
</comment>
<dbReference type="Proteomes" id="UP000694941">
    <property type="component" value="Unplaced"/>
</dbReference>
<feature type="region of interest" description="Disordered" evidence="9">
    <location>
        <begin position="752"/>
        <end position="819"/>
    </location>
</feature>
<name>A0ABM1SWP2_LIMPO</name>
<protein>
    <submittedName>
        <fullName evidence="12">Protein kibra-like</fullName>
    </submittedName>
</protein>
<dbReference type="PANTHER" id="PTHR14791">
    <property type="entry name" value="BOMB/KIRA PROTEINS"/>
    <property type="match status" value="1"/>
</dbReference>
<evidence type="ECO:0000313" key="12">
    <source>
        <dbReference type="RefSeq" id="XP_022248048.1"/>
    </source>
</evidence>
<gene>
    <name evidence="12" type="primary">LOC106464616</name>
</gene>
<feature type="domain" description="WW" evidence="10">
    <location>
        <begin position="9"/>
        <end position="42"/>
    </location>
</feature>
<keyword evidence="11" id="KW-1185">Reference proteome</keyword>
<dbReference type="SUPFAM" id="SSF49562">
    <property type="entry name" value="C2 domain (Calcium/lipid-binding domain, CaLB)"/>
    <property type="match status" value="1"/>
</dbReference>
<organism evidence="11 12">
    <name type="scientific">Limulus polyphemus</name>
    <name type="common">Atlantic horseshoe crab</name>
    <dbReference type="NCBI Taxonomy" id="6850"/>
    <lineage>
        <taxon>Eukaryota</taxon>
        <taxon>Metazoa</taxon>
        <taxon>Ecdysozoa</taxon>
        <taxon>Arthropoda</taxon>
        <taxon>Chelicerata</taxon>
        <taxon>Merostomata</taxon>
        <taxon>Xiphosura</taxon>
        <taxon>Limulidae</taxon>
        <taxon>Limulus</taxon>
    </lineage>
</organism>
<dbReference type="CDD" id="cd00201">
    <property type="entry name" value="WW"/>
    <property type="match status" value="2"/>
</dbReference>
<keyword evidence="4" id="KW-0963">Cytoplasm</keyword>
<dbReference type="PROSITE" id="PS01159">
    <property type="entry name" value="WW_DOMAIN_1"/>
    <property type="match status" value="1"/>
</dbReference>
<keyword evidence="3" id="KW-1003">Cell membrane</keyword>
<evidence type="ECO:0000256" key="1">
    <source>
        <dbReference type="ARBA" id="ARBA00004236"/>
    </source>
</evidence>
<sequence length="1116" mass="126804">MPIGHNDEIPLPVGWDIGRDFDGKIYFIDHINRKTTWIDPRDRYVKAKTFADCSGEELPYGWEQCYDPNVGYFYVNHITHTNQLEDPRHQWRQLQEAMLKEYLVLAQEELSAKQEIYDVKQQRLSLALDNYHQLQTTVAELNNCHSDSSLCSSGSAFSYNSVTKYDPDLLRVDVAVARERVERLRQELDQIRKEMHYKEEGLKTLSQVDRQFCDQNTFYTLEEAKALLEELQNIQKSLRIGKKEKEELMKNLSSLTSDLSCLHLISSDDPNSCTVKEKLSTSSQTEMSGEYGHLGVRLAEMANMRLHYEEMRKVIHRMQQELADLEDLTSPEEIESDKDRLLLIQEKEQLLQELQNRIEKEKSHKEITLIQSEIAKLEEDLSNAIEISNKVIANRLMLHEKKNNLLQQLRDAIRQTTYIESRLKSLSASTLSMSLSSSLGSLSTTSSKGSLSSLSFTDIYGLPPSSLDPSIEDLHKQVEQILHNNINLEGTLEDCSSSLALGPSLSSCSSLSSVSSSLSPCDLSLESSNCDKQRKDGLINVQELKVTSSSPELPRMDSLKPSAVIQQINLPLPYQNRFHSLLEECIPPNYKQTHEPRNEGNRPTFDPGLNKARSDESVAGDSGVFEASEKKPGRGEHKIQNSNVEGAQVQLTLSYALEESILQVGIEKARNLTALFMPNNHKIFIKVGLQPVLSNTLQGSTKLLDNFHKPIIAENFKFPVNLSKLYTKTLQINVWCVAPSGETECLVSTVSEKGQAGLDESTNTNNSNLNERSNNVSTSTLTRIQDSDVVECDELTNGPNDSEEDTSNKEEHYDEEESRKNLDMTEFQILQTTRCGEHQEYVAERLSHQVELCDKETNTECIFLPFQSKQKQIEDSVRASVIKRSQTFTPNAAISKHNYVCKLNRSESDSSMPLYRKGVTFQQKPVKKNIIAVRAKHRYSPSNEPKTSNVRTSLDLVLDLQASHRRLTLLQHEISRLKEMKLQLEDAKLSSRYTVSSSLAEKKQMKCPHIEQSNDKTEEKVEEKLKRATREIYKLKRNRKKQPDISSFREKMAFFTRSNVISIIPTIESTKSVISQNIGLYPDTRSLSTEAIVQRNGSENVSTRQYVVDPDYGVVV</sequence>
<feature type="domain" description="WW" evidence="10">
    <location>
        <begin position="56"/>
        <end position="89"/>
    </location>
</feature>
<dbReference type="PANTHER" id="PTHR14791:SF29">
    <property type="entry name" value="PROTEIN KIBRA"/>
    <property type="match status" value="1"/>
</dbReference>
<feature type="coiled-coil region" evidence="8">
    <location>
        <begin position="301"/>
        <end position="387"/>
    </location>
</feature>
<evidence type="ECO:0000313" key="11">
    <source>
        <dbReference type="Proteomes" id="UP000694941"/>
    </source>
</evidence>
<dbReference type="RefSeq" id="XP_022248048.1">
    <property type="nucleotide sequence ID" value="XM_022392340.1"/>
</dbReference>
<proteinExistence type="predicted"/>
<keyword evidence="6" id="KW-0677">Repeat</keyword>
<evidence type="ECO:0000256" key="4">
    <source>
        <dbReference type="ARBA" id="ARBA00022490"/>
    </source>
</evidence>
<feature type="compositionally biased region" description="Low complexity" evidence="9">
    <location>
        <begin position="760"/>
        <end position="777"/>
    </location>
</feature>
<dbReference type="Gene3D" id="2.60.40.150">
    <property type="entry name" value="C2 domain"/>
    <property type="match status" value="1"/>
</dbReference>